<dbReference type="STRING" id="83449.BON30_21530"/>
<keyword evidence="1" id="KW-1133">Transmembrane helix</keyword>
<sequence length="250" mass="27102">MSTHPSEWTLRRLHARELPGPESQQAWEHVSSCTECREVMKGLEADQARFEEEVPFDRFAAEVERALRKPPAAPSRPRLNGFLVAVAATVLLVVAVRPLLSPSPSLNRLKGGASAELRIGGDGPQRAVLPGTTEALLPGERVRLGYVADSYRYVMAVSVDDTGEVSALYSEQGMSLPVEAGAGTHWLPESVLFTGTGHERVVLVLSDKPLRVEAVQAAARRIWEAAGGKVAAMSTLGVEGEELHWLLRKP</sequence>
<keyword evidence="1" id="KW-0472">Membrane</keyword>
<protein>
    <submittedName>
        <fullName evidence="2">ACP synthase</fullName>
    </submittedName>
</protein>
<dbReference type="EMBL" id="MPIN01000005">
    <property type="protein sequence ID" value="OJH38809.1"/>
    <property type="molecule type" value="Genomic_DNA"/>
</dbReference>
<dbReference type="OrthoDB" id="5380903at2"/>
<feature type="transmembrane region" description="Helical" evidence="1">
    <location>
        <begin position="79"/>
        <end position="100"/>
    </location>
</feature>
<reference evidence="3" key="1">
    <citation type="submission" date="2016-11" db="EMBL/GenBank/DDBJ databases">
        <authorList>
            <person name="Shukria A."/>
            <person name="Stevens D.C."/>
        </authorList>
    </citation>
    <scope>NUCLEOTIDE SEQUENCE [LARGE SCALE GENOMIC DNA]</scope>
    <source>
        <strain evidence="3">Cbfe23</strain>
    </source>
</reference>
<dbReference type="RefSeq" id="WP_071900243.1">
    <property type="nucleotide sequence ID" value="NZ_MPIN01000005.1"/>
</dbReference>
<keyword evidence="1" id="KW-0812">Transmembrane</keyword>
<reference evidence="2 3" key="2">
    <citation type="submission" date="2016-12" db="EMBL/GenBank/DDBJ databases">
        <title>Draft Genome Sequence of Cystobacter ferrugineus Strain Cbfe23.</title>
        <authorList>
            <person name="Akbar S."/>
            <person name="Dowd S.E."/>
            <person name="Stevens D.C."/>
        </authorList>
    </citation>
    <scope>NUCLEOTIDE SEQUENCE [LARGE SCALE GENOMIC DNA]</scope>
    <source>
        <strain evidence="2 3">Cbfe23</strain>
    </source>
</reference>
<evidence type="ECO:0000256" key="1">
    <source>
        <dbReference type="SAM" id="Phobius"/>
    </source>
</evidence>
<accession>A0A1L9B974</accession>
<keyword evidence="3" id="KW-1185">Reference proteome</keyword>
<dbReference type="AlphaFoldDB" id="A0A1L9B974"/>
<organism evidence="2 3">
    <name type="scientific">Cystobacter ferrugineus</name>
    <dbReference type="NCBI Taxonomy" id="83449"/>
    <lineage>
        <taxon>Bacteria</taxon>
        <taxon>Pseudomonadati</taxon>
        <taxon>Myxococcota</taxon>
        <taxon>Myxococcia</taxon>
        <taxon>Myxococcales</taxon>
        <taxon>Cystobacterineae</taxon>
        <taxon>Archangiaceae</taxon>
        <taxon>Cystobacter</taxon>
    </lineage>
</organism>
<proteinExistence type="predicted"/>
<name>A0A1L9B974_9BACT</name>
<gene>
    <name evidence="2" type="ORF">BON30_21530</name>
</gene>
<evidence type="ECO:0000313" key="2">
    <source>
        <dbReference type="EMBL" id="OJH38809.1"/>
    </source>
</evidence>
<evidence type="ECO:0000313" key="3">
    <source>
        <dbReference type="Proteomes" id="UP000182229"/>
    </source>
</evidence>
<dbReference type="Proteomes" id="UP000182229">
    <property type="component" value="Unassembled WGS sequence"/>
</dbReference>
<comment type="caution">
    <text evidence="2">The sequence shown here is derived from an EMBL/GenBank/DDBJ whole genome shotgun (WGS) entry which is preliminary data.</text>
</comment>